<evidence type="ECO:0000256" key="1">
    <source>
        <dbReference type="SAM" id="MobiDB-lite"/>
    </source>
</evidence>
<dbReference type="EMBL" id="JAACJN010000077">
    <property type="protein sequence ID" value="KAF5378374.1"/>
    <property type="molecule type" value="Genomic_DNA"/>
</dbReference>
<name>A0A8H5H833_9AGAR</name>
<accession>A0A8H5H833</accession>
<feature type="compositionally biased region" description="Low complexity" evidence="1">
    <location>
        <begin position="68"/>
        <end position="83"/>
    </location>
</feature>
<evidence type="ECO:0000313" key="3">
    <source>
        <dbReference type="Proteomes" id="UP000518752"/>
    </source>
</evidence>
<dbReference type="AlphaFoldDB" id="A0A8H5H833"/>
<gene>
    <name evidence="2" type="ORF">D9757_010887</name>
</gene>
<dbReference type="Proteomes" id="UP000518752">
    <property type="component" value="Unassembled WGS sequence"/>
</dbReference>
<proteinExistence type="predicted"/>
<evidence type="ECO:0000313" key="2">
    <source>
        <dbReference type="EMBL" id="KAF5378374.1"/>
    </source>
</evidence>
<reference evidence="2 3" key="1">
    <citation type="journal article" date="2020" name="ISME J.">
        <title>Uncovering the hidden diversity of litter-decomposition mechanisms in mushroom-forming fungi.</title>
        <authorList>
            <person name="Floudas D."/>
            <person name="Bentzer J."/>
            <person name="Ahren D."/>
            <person name="Johansson T."/>
            <person name="Persson P."/>
            <person name="Tunlid A."/>
        </authorList>
    </citation>
    <scope>NUCLEOTIDE SEQUENCE [LARGE SCALE GENOMIC DNA]</scope>
    <source>
        <strain evidence="2 3">CBS 406.79</strain>
    </source>
</reference>
<sequence>MTPAGSSNGNDIVYSLVRVGRGRGGSGEMMVMQDSGKKELVAEVDFKLQDNDGYEAEGMKEDMISLESMSDSDSVSMSIDSSETGGAARI</sequence>
<protein>
    <submittedName>
        <fullName evidence="2">Uncharacterized protein</fullName>
    </submittedName>
</protein>
<organism evidence="2 3">
    <name type="scientific">Collybiopsis confluens</name>
    <dbReference type="NCBI Taxonomy" id="2823264"/>
    <lineage>
        <taxon>Eukaryota</taxon>
        <taxon>Fungi</taxon>
        <taxon>Dikarya</taxon>
        <taxon>Basidiomycota</taxon>
        <taxon>Agaricomycotina</taxon>
        <taxon>Agaricomycetes</taxon>
        <taxon>Agaricomycetidae</taxon>
        <taxon>Agaricales</taxon>
        <taxon>Marasmiineae</taxon>
        <taxon>Omphalotaceae</taxon>
        <taxon>Collybiopsis</taxon>
    </lineage>
</organism>
<feature type="region of interest" description="Disordered" evidence="1">
    <location>
        <begin position="68"/>
        <end position="90"/>
    </location>
</feature>
<comment type="caution">
    <text evidence="2">The sequence shown here is derived from an EMBL/GenBank/DDBJ whole genome shotgun (WGS) entry which is preliminary data.</text>
</comment>
<keyword evidence="3" id="KW-1185">Reference proteome</keyword>